<dbReference type="Pfam" id="PF00237">
    <property type="entry name" value="Ribosomal_L22"/>
    <property type="match status" value="1"/>
</dbReference>
<dbReference type="PANTHER" id="PTHR13501">
    <property type="entry name" value="CHLOROPLAST 50S RIBOSOMAL PROTEIN L22-RELATED"/>
    <property type="match status" value="1"/>
</dbReference>
<dbReference type="InterPro" id="IPR005727">
    <property type="entry name" value="Ribosomal_uL22_bac/chlpt-type"/>
</dbReference>
<dbReference type="InterPro" id="IPR047867">
    <property type="entry name" value="Ribosomal_uL22_bac/org-type"/>
</dbReference>
<dbReference type="InterPro" id="IPR036394">
    <property type="entry name" value="Ribosomal_uL22_sf"/>
</dbReference>
<dbReference type="GO" id="GO:0003735">
    <property type="term" value="F:structural constituent of ribosome"/>
    <property type="evidence" value="ECO:0007669"/>
    <property type="project" value="InterPro"/>
</dbReference>
<evidence type="ECO:0000256" key="3">
    <source>
        <dbReference type="ARBA" id="ARBA00022884"/>
    </source>
</evidence>
<dbReference type="GO" id="GO:0019843">
    <property type="term" value="F:rRNA binding"/>
    <property type="evidence" value="ECO:0007669"/>
    <property type="project" value="UniProtKB-UniRule"/>
</dbReference>
<sequence length="149" mass="16720">MQIIATQKFIRMAPRKLRLVVPLIKNISPIMAVEVLPHIGKRAAEPLRKVILSAIANAKEKKLSENDLVFKEIQVGEGPRLKRYHAGARGMAKPYKREMSHIRVVLMTKSQIPNPKSETKKIIAGNKKLNARKILKSKPTTESIKKGGK</sequence>
<comment type="caution">
    <text evidence="11">The sequence shown here is derived from an EMBL/GenBank/DDBJ whole genome shotgun (WGS) entry which is preliminary data.</text>
</comment>
<dbReference type="PANTHER" id="PTHR13501:SF8">
    <property type="entry name" value="LARGE RIBOSOMAL SUBUNIT PROTEIN UL22M"/>
    <property type="match status" value="1"/>
</dbReference>
<comment type="subunit">
    <text evidence="7 9">Part of the 50S ribosomal subunit.</text>
</comment>
<comment type="similarity">
    <text evidence="1 7 8">Belongs to the universal ribosomal protein uL22 family.</text>
</comment>
<protein>
    <recommendedName>
        <fullName evidence="6 7">Large ribosomal subunit protein uL22</fullName>
    </recommendedName>
</protein>
<keyword evidence="4 7" id="KW-0689">Ribosomal protein</keyword>
<dbReference type="EMBL" id="MGFU01000004">
    <property type="protein sequence ID" value="OGM14475.1"/>
    <property type="molecule type" value="Genomic_DNA"/>
</dbReference>
<comment type="function">
    <text evidence="7 10">This protein binds specifically to 23S rRNA; its binding is stimulated by other ribosomal proteins, e.g., L4, L17, and L20. It is important during the early stages of 50S assembly. It makes multiple contacts with different domains of the 23S rRNA in the assembled 50S subunit and ribosome.</text>
</comment>
<dbReference type="GO" id="GO:0006412">
    <property type="term" value="P:translation"/>
    <property type="evidence" value="ECO:0007669"/>
    <property type="project" value="UniProtKB-UniRule"/>
</dbReference>
<keyword evidence="3 7" id="KW-0694">RNA-binding</keyword>
<evidence type="ECO:0000313" key="11">
    <source>
        <dbReference type="EMBL" id="OGM14475.1"/>
    </source>
</evidence>
<proteinExistence type="inferred from homology"/>
<evidence type="ECO:0000256" key="1">
    <source>
        <dbReference type="ARBA" id="ARBA00009451"/>
    </source>
</evidence>
<evidence type="ECO:0000256" key="2">
    <source>
        <dbReference type="ARBA" id="ARBA00022730"/>
    </source>
</evidence>
<name>A0A1F7XJK5_9BACT</name>
<dbReference type="Gene3D" id="3.90.470.10">
    <property type="entry name" value="Ribosomal protein L22/L17"/>
    <property type="match status" value="1"/>
</dbReference>
<evidence type="ECO:0000256" key="4">
    <source>
        <dbReference type="ARBA" id="ARBA00022980"/>
    </source>
</evidence>
<keyword evidence="5 7" id="KW-0687">Ribonucleoprotein</keyword>
<dbReference type="NCBIfam" id="TIGR01044">
    <property type="entry name" value="rplV_bact"/>
    <property type="match status" value="1"/>
</dbReference>
<dbReference type="GO" id="GO:0022625">
    <property type="term" value="C:cytosolic large ribosomal subunit"/>
    <property type="evidence" value="ECO:0007669"/>
    <property type="project" value="TreeGrafter"/>
</dbReference>
<dbReference type="SUPFAM" id="SSF54843">
    <property type="entry name" value="Ribosomal protein L22"/>
    <property type="match status" value="1"/>
</dbReference>
<reference evidence="11 12" key="1">
    <citation type="journal article" date="2016" name="Nat. Commun.">
        <title>Thousands of microbial genomes shed light on interconnected biogeochemical processes in an aquifer system.</title>
        <authorList>
            <person name="Anantharaman K."/>
            <person name="Brown C.T."/>
            <person name="Hug L.A."/>
            <person name="Sharon I."/>
            <person name="Castelle C.J."/>
            <person name="Probst A.J."/>
            <person name="Thomas B.C."/>
            <person name="Singh A."/>
            <person name="Wilkins M.J."/>
            <person name="Karaoz U."/>
            <person name="Brodie E.L."/>
            <person name="Williams K.H."/>
            <person name="Hubbard S.S."/>
            <person name="Banfield J.F."/>
        </authorList>
    </citation>
    <scope>NUCLEOTIDE SEQUENCE [LARGE SCALE GENOMIC DNA]</scope>
</reference>
<comment type="function">
    <text evidence="7">The globular domain of the protein is located near the polypeptide exit tunnel on the outside of the subunit, while an extended beta-hairpin is found that lines the wall of the exit tunnel in the center of the 70S ribosome.</text>
</comment>
<dbReference type="AlphaFoldDB" id="A0A1F7XJK5"/>
<dbReference type="HAMAP" id="MF_01331_B">
    <property type="entry name" value="Ribosomal_uL22_B"/>
    <property type="match status" value="1"/>
</dbReference>
<dbReference type="CDD" id="cd00336">
    <property type="entry name" value="Ribosomal_L22"/>
    <property type="match status" value="1"/>
</dbReference>
<gene>
    <name evidence="7" type="primary">rplV</name>
    <name evidence="11" type="ORF">A2V80_00815</name>
</gene>
<keyword evidence="2 7" id="KW-0699">rRNA-binding</keyword>
<evidence type="ECO:0000256" key="9">
    <source>
        <dbReference type="RuleBase" id="RU004006"/>
    </source>
</evidence>
<organism evidence="11 12">
    <name type="scientific">Candidatus Woesebacteria bacterium RBG_16_39_8b</name>
    <dbReference type="NCBI Taxonomy" id="1802482"/>
    <lineage>
        <taxon>Bacteria</taxon>
        <taxon>Candidatus Woeseibacteriota</taxon>
    </lineage>
</organism>
<evidence type="ECO:0000256" key="5">
    <source>
        <dbReference type="ARBA" id="ARBA00023274"/>
    </source>
</evidence>
<evidence type="ECO:0000256" key="6">
    <source>
        <dbReference type="ARBA" id="ARBA00035207"/>
    </source>
</evidence>
<evidence type="ECO:0000313" key="12">
    <source>
        <dbReference type="Proteomes" id="UP000179013"/>
    </source>
</evidence>
<accession>A0A1F7XJK5</accession>
<dbReference type="InterPro" id="IPR001063">
    <property type="entry name" value="Ribosomal_uL22"/>
</dbReference>
<evidence type="ECO:0000256" key="10">
    <source>
        <dbReference type="RuleBase" id="RU004008"/>
    </source>
</evidence>
<evidence type="ECO:0000256" key="7">
    <source>
        <dbReference type="HAMAP-Rule" id="MF_01331"/>
    </source>
</evidence>
<evidence type="ECO:0000256" key="8">
    <source>
        <dbReference type="RuleBase" id="RU004005"/>
    </source>
</evidence>
<dbReference type="Proteomes" id="UP000179013">
    <property type="component" value="Unassembled WGS sequence"/>
</dbReference>